<dbReference type="SUPFAM" id="SSF82861">
    <property type="entry name" value="Mechanosensitive channel protein MscS (YggB), transmembrane region"/>
    <property type="match status" value="1"/>
</dbReference>
<dbReference type="InterPro" id="IPR011066">
    <property type="entry name" value="MscS_channel_C_sf"/>
</dbReference>
<evidence type="ECO:0000259" key="9">
    <source>
        <dbReference type="Pfam" id="PF21082"/>
    </source>
</evidence>
<dbReference type="Gene3D" id="2.30.30.60">
    <property type="match status" value="1"/>
</dbReference>
<keyword evidence="6 7" id="KW-0472">Membrane</keyword>
<dbReference type="Pfam" id="PF00924">
    <property type="entry name" value="MS_channel_2nd"/>
    <property type="match status" value="1"/>
</dbReference>
<evidence type="ECO:0000256" key="1">
    <source>
        <dbReference type="ARBA" id="ARBA00004651"/>
    </source>
</evidence>
<keyword evidence="3" id="KW-1003">Cell membrane</keyword>
<dbReference type="Gene3D" id="3.30.70.100">
    <property type="match status" value="1"/>
</dbReference>
<reference evidence="11 12" key="1">
    <citation type="submission" date="2019-07" db="EMBL/GenBank/DDBJ databases">
        <authorList>
            <person name="Yang M."/>
            <person name="Zhao D."/>
            <person name="Xiang H."/>
        </authorList>
    </citation>
    <scope>NUCLEOTIDE SEQUENCE [LARGE SCALE GENOMIC DNA]</scope>
    <source>
        <strain evidence="11 12">IM1326</strain>
    </source>
</reference>
<evidence type="ECO:0000256" key="5">
    <source>
        <dbReference type="ARBA" id="ARBA00022989"/>
    </source>
</evidence>
<proteinExistence type="inferred from homology"/>
<dbReference type="SUPFAM" id="SSF50182">
    <property type="entry name" value="Sm-like ribonucleoproteins"/>
    <property type="match status" value="1"/>
</dbReference>
<dbReference type="EMBL" id="VJWL01000003">
    <property type="protein sequence ID" value="TRW48490.1"/>
    <property type="molecule type" value="Genomic_DNA"/>
</dbReference>
<feature type="transmembrane region" description="Helical" evidence="7">
    <location>
        <begin position="215"/>
        <end position="234"/>
    </location>
</feature>
<keyword evidence="5 7" id="KW-1133">Transmembrane helix</keyword>
<keyword evidence="12" id="KW-1185">Reference proteome</keyword>
<feature type="domain" description="Mechanosensitive ion channel transmembrane helices 2/3" evidence="10">
    <location>
        <begin position="214"/>
        <end position="255"/>
    </location>
</feature>
<dbReference type="AlphaFoldDB" id="A0A552X0A2"/>
<dbReference type="SUPFAM" id="SSF82689">
    <property type="entry name" value="Mechanosensitive channel protein MscS (YggB), C-terminal domain"/>
    <property type="match status" value="1"/>
</dbReference>
<evidence type="ECO:0000313" key="11">
    <source>
        <dbReference type="EMBL" id="TRW48490.1"/>
    </source>
</evidence>
<sequence length="448" mass="48743">MTSAEPSEQIWQFLENAILTTDNIPQAIVIVFALASALTTGKLLRDAIGQRGEASQGFRRIAIRSVERLVWPVSMVIVVALGQLVLRALNFTTSALDIILPLLLSFAAIRLVVYFLRKGIRGGPLLKASESVIAGTIWLIVGLYLVGLLPDTLAALDSVGANIGNFRLSLLSGLQIAFLIIVALTVSGWLTHLIERRLSATNVITATTRVGLVKFVKFGFITIAILVVLGSVGIDLSTLAVFGGALGVGLGFGLQRIAANFISGFILILDRSVKPGDIISIGGTIGWVQELKSRYIVLHDRDGVDTLIPNENLITSEVINWSYADRNVRLRIPVDVSYSTDLDKASELVKECAKASPRVLSSPEPNAWVTDFGDSGITIELRVWISDPENGFENVRSPIRLAIWRAFKENNITIPFPQRDLHLQSVSENTLEKLNELLAKSDVKKSGD</sequence>
<dbReference type="Pfam" id="PF21082">
    <property type="entry name" value="MS_channel_3rd"/>
    <property type="match status" value="1"/>
</dbReference>
<dbReference type="PANTHER" id="PTHR30347">
    <property type="entry name" value="POTASSIUM CHANNEL RELATED"/>
    <property type="match status" value="1"/>
</dbReference>
<evidence type="ECO:0000259" key="8">
    <source>
        <dbReference type="Pfam" id="PF00924"/>
    </source>
</evidence>
<dbReference type="RefSeq" id="WP_143236282.1">
    <property type="nucleotide sequence ID" value="NZ_VJWL01000003.1"/>
</dbReference>
<accession>A0A552X0A2</accession>
<feature type="transmembrane region" description="Helical" evidence="7">
    <location>
        <begin position="240"/>
        <end position="269"/>
    </location>
</feature>
<evidence type="ECO:0000256" key="3">
    <source>
        <dbReference type="ARBA" id="ARBA00022475"/>
    </source>
</evidence>
<comment type="similarity">
    <text evidence="2">Belongs to the MscS (TC 1.A.23) family.</text>
</comment>
<feature type="domain" description="Mechanosensitive ion channel MscS" evidence="8">
    <location>
        <begin position="257"/>
        <end position="322"/>
    </location>
</feature>
<dbReference type="Gene3D" id="1.10.287.1260">
    <property type="match status" value="1"/>
</dbReference>
<evidence type="ECO:0000256" key="2">
    <source>
        <dbReference type="ARBA" id="ARBA00008017"/>
    </source>
</evidence>
<dbReference type="Pfam" id="PF21088">
    <property type="entry name" value="MS_channel_1st"/>
    <property type="match status" value="1"/>
</dbReference>
<dbReference type="InterPro" id="IPR010920">
    <property type="entry name" value="LSM_dom_sf"/>
</dbReference>
<comment type="caution">
    <text evidence="11">The sequence shown here is derived from an EMBL/GenBank/DDBJ whole genome shotgun (WGS) entry which is preliminary data.</text>
</comment>
<dbReference type="GO" id="GO:0005886">
    <property type="term" value="C:plasma membrane"/>
    <property type="evidence" value="ECO:0007669"/>
    <property type="project" value="UniProtKB-SubCell"/>
</dbReference>
<evidence type="ECO:0000256" key="6">
    <source>
        <dbReference type="ARBA" id="ARBA00023136"/>
    </source>
</evidence>
<dbReference type="InterPro" id="IPR006685">
    <property type="entry name" value="MscS_channel_2nd"/>
</dbReference>
<dbReference type="InterPro" id="IPR052702">
    <property type="entry name" value="MscS-like_channel"/>
</dbReference>
<dbReference type="InterPro" id="IPR049278">
    <property type="entry name" value="MS_channel_C"/>
</dbReference>
<feature type="transmembrane region" description="Helical" evidence="7">
    <location>
        <begin position="69"/>
        <end position="86"/>
    </location>
</feature>
<evidence type="ECO:0000259" key="10">
    <source>
        <dbReference type="Pfam" id="PF21088"/>
    </source>
</evidence>
<dbReference type="InterPro" id="IPR049142">
    <property type="entry name" value="MS_channel_1st"/>
</dbReference>
<evidence type="ECO:0000313" key="12">
    <source>
        <dbReference type="Proteomes" id="UP000320359"/>
    </source>
</evidence>
<evidence type="ECO:0000256" key="7">
    <source>
        <dbReference type="SAM" id="Phobius"/>
    </source>
</evidence>
<dbReference type="GO" id="GO:0008381">
    <property type="term" value="F:mechanosensitive monoatomic ion channel activity"/>
    <property type="evidence" value="ECO:0007669"/>
    <property type="project" value="UniProtKB-ARBA"/>
</dbReference>
<dbReference type="PANTHER" id="PTHR30347:SF1">
    <property type="entry name" value="MECHANOSENSITIVE CHANNEL MSCK"/>
    <property type="match status" value="1"/>
</dbReference>
<organism evidence="11 12">
    <name type="scientific">Aliidiomarina halalkaliphila</name>
    <dbReference type="NCBI Taxonomy" id="2593535"/>
    <lineage>
        <taxon>Bacteria</taxon>
        <taxon>Pseudomonadati</taxon>
        <taxon>Pseudomonadota</taxon>
        <taxon>Gammaproteobacteria</taxon>
        <taxon>Alteromonadales</taxon>
        <taxon>Idiomarinaceae</taxon>
        <taxon>Aliidiomarina</taxon>
    </lineage>
</organism>
<gene>
    <name evidence="11" type="ORF">FM042_09995</name>
</gene>
<feature type="transmembrane region" description="Helical" evidence="7">
    <location>
        <begin position="170"/>
        <end position="194"/>
    </location>
</feature>
<comment type="subcellular location">
    <subcellularLocation>
        <location evidence="1">Cell membrane</location>
        <topology evidence="1">Multi-pass membrane protein</topology>
    </subcellularLocation>
</comment>
<dbReference type="OrthoDB" id="9799209at2"/>
<keyword evidence="4 7" id="KW-0812">Transmembrane</keyword>
<feature type="transmembrane region" description="Helical" evidence="7">
    <location>
        <begin position="98"/>
        <end position="116"/>
    </location>
</feature>
<dbReference type="InterPro" id="IPR023408">
    <property type="entry name" value="MscS_beta-dom_sf"/>
</dbReference>
<feature type="domain" description="Mechanosensitive ion channel MscS C-terminal" evidence="9">
    <location>
        <begin position="331"/>
        <end position="414"/>
    </location>
</feature>
<dbReference type="InterPro" id="IPR011014">
    <property type="entry name" value="MscS_channel_TM-2"/>
</dbReference>
<protein>
    <submittedName>
        <fullName evidence="11">Mechanosensitive ion channel</fullName>
    </submittedName>
</protein>
<dbReference type="Proteomes" id="UP000320359">
    <property type="component" value="Unassembled WGS sequence"/>
</dbReference>
<feature type="transmembrane region" description="Helical" evidence="7">
    <location>
        <begin position="128"/>
        <end position="150"/>
    </location>
</feature>
<name>A0A552X0A2_9GAMM</name>
<evidence type="ECO:0000256" key="4">
    <source>
        <dbReference type="ARBA" id="ARBA00022692"/>
    </source>
</evidence>